<evidence type="ECO:0000313" key="2">
    <source>
        <dbReference type="EMBL" id="KAL1244858.1"/>
    </source>
</evidence>
<reference evidence="2 3" key="1">
    <citation type="submission" date="2024-07" db="EMBL/GenBank/DDBJ databases">
        <title>Enhanced genomic and transcriptomic resources for Trichinella pseudospiralis and T. spiralis underpin the discovery of pronounced molecular differences between stages and species.</title>
        <authorList>
            <person name="Pasi K.K."/>
            <person name="La Rosa G."/>
            <person name="Gomez-Morales M.A."/>
            <person name="Tosini F."/>
            <person name="Sumanam S."/>
            <person name="Young N.D."/>
            <person name="Chang B.C."/>
            <person name="Robin G.B."/>
        </authorList>
    </citation>
    <scope>NUCLEOTIDE SEQUENCE [LARGE SCALE GENOMIC DNA]</scope>
    <source>
        <strain evidence="2">ISS534</strain>
    </source>
</reference>
<keyword evidence="1" id="KW-1133">Transmembrane helix</keyword>
<keyword evidence="1" id="KW-0472">Membrane</keyword>
<dbReference type="EMBL" id="JBEUSY010000132">
    <property type="protein sequence ID" value="KAL1244858.1"/>
    <property type="molecule type" value="Genomic_DNA"/>
</dbReference>
<sequence>MSWKAKLDNCNSVVMIGICIFYFMVTGFLQHVCCIILHCSSAGTHELCGQRFPFHGYERFDARIAKRNNTRCGQRK</sequence>
<evidence type="ECO:0000313" key="3">
    <source>
        <dbReference type="Proteomes" id="UP001558632"/>
    </source>
</evidence>
<name>A0ABR3KW74_TRISP</name>
<keyword evidence="1" id="KW-0812">Transmembrane</keyword>
<dbReference type="Proteomes" id="UP001558632">
    <property type="component" value="Unassembled WGS sequence"/>
</dbReference>
<gene>
    <name evidence="2" type="ORF">TSPI_06087</name>
</gene>
<comment type="caution">
    <text evidence="2">The sequence shown here is derived from an EMBL/GenBank/DDBJ whole genome shotgun (WGS) entry which is preliminary data.</text>
</comment>
<organism evidence="2 3">
    <name type="scientific">Trichinella spiralis</name>
    <name type="common">Trichina worm</name>
    <dbReference type="NCBI Taxonomy" id="6334"/>
    <lineage>
        <taxon>Eukaryota</taxon>
        <taxon>Metazoa</taxon>
        <taxon>Ecdysozoa</taxon>
        <taxon>Nematoda</taxon>
        <taxon>Enoplea</taxon>
        <taxon>Dorylaimia</taxon>
        <taxon>Trichinellida</taxon>
        <taxon>Trichinellidae</taxon>
        <taxon>Trichinella</taxon>
    </lineage>
</organism>
<feature type="transmembrane region" description="Helical" evidence="1">
    <location>
        <begin position="12"/>
        <end position="32"/>
    </location>
</feature>
<accession>A0ABR3KW74</accession>
<proteinExistence type="predicted"/>
<evidence type="ECO:0000256" key="1">
    <source>
        <dbReference type="SAM" id="Phobius"/>
    </source>
</evidence>
<keyword evidence="3" id="KW-1185">Reference proteome</keyword>
<protein>
    <submittedName>
        <fullName evidence="2">Chloroplastic,Probable acyl-activating enzyme 16</fullName>
    </submittedName>
</protein>